<evidence type="ECO:0000313" key="4">
    <source>
        <dbReference type="EMBL" id="VFR03401.1"/>
    </source>
</evidence>
<keyword evidence="5" id="KW-1185">Reference proteome</keyword>
<dbReference type="PANTHER" id="PTHR47447:SF21">
    <property type="entry name" value="PENTACOTRIPEPTIDE-REPEAT REGION OF PRORP DOMAIN-CONTAINING PROTEIN"/>
    <property type="match status" value="1"/>
</dbReference>
<proteinExistence type="inferred from homology"/>
<evidence type="ECO:0000256" key="1">
    <source>
        <dbReference type="ARBA" id="ARBA00007626"/>
    </source>
</evidence>
<keyword evidence="2" id="KW-0677">Repeat</keyword>
<evidence type="ECO:0000256" key="2">
    <source>
        <dbReference type="ARBA" id="ARBA00022737"/>
    </source>
</evidence>
<gene>
    <name evidence="4" type="ORF">CCAM_LOCUS45176</name>
</gene>
<protein>
    <recommendedName>
        <fullName evidence="6">Pentacotripeptide-repeat region of PRORP domain-containing protein</fullName>
    </recommendedName>
</protein>
<reference evidence="4 5" key="1">
    <citation type="submission" date="2018-04" db="EMBL/GenBank/DDBJ databases">
        <authorList>
            <person name="Vogel A."/>
        </authorList>
    </citation>
    <scope>NUCLEOTIDE SEQUENCE [LARGE SCALE GENOMIC DNA]</scope>
</reference>
<dbReference type="AlphaFoldDB" id="A0A484NQA8"/>
<feature type="repeat" description="PPR" evidence="3">
    <location>
        <begin position="210"/>
        <end position="244"/>
    </location>
</feature>
<dbReference type="InterPro" id="IPR002885">
    <property type="entry name" value="PPR_rpt"/>
</dbReference>
<dbReference type="PANTHER" id="PTHR47447">
    <property type="entry name" value="OS03G0856100 PROTEIN"/>
    <property type="match status" value="1"/>
</dbReference>
<evidence type="ECO:0000256" key="3">
    <source>
        <dbReference type="PROSITE-ProRule" id="PRU00708"/>
    </source>
</evidence>
<dbReference type="Pfam" id="PF13812">
    <property type="entry name" value="PPR_3"/>
    <property type="match status" value="1"/>
</dbReference>
<dbReference type="PROSITE" id="PS51375">
    <property type="entry name" value="PPR"/>
    <property type="match status" value="5"/>
</dbReference>
<accession>A0A484NQA8</accession>
<feature type="repeat" description="PPR" evidence="3">
    <location>
        <begin position="459"/>
        <end position="493"/>
    </location>
</feature>
<feature type="repeat" description="PPR" evidence="3">
    <location>
        <begin position="389"/>
        <end position="423"/>
    </location>
</feature>
<organism evidence="4 5">
    <name type="scientific">Cuscuta campestris</name>
    <dbReference type="NCBI Taxonomy" id="132261"/>
    <lineage>
        <taxon>Eukaryota</taxon>
        <taxon>Viridiplantae</taxon>
        <taxon>Streptophyta</taxon>
        <taxon>Embryophyta</taxon>
        <taxon>Tracheophyta</taxon>
        <taxon>Spermatophyta</taxon>
        <taxon>Magnoliopsida</taxon>
        <taxon>eudicotyledons</taxon>
        <taxon>Gunneridae</taxon>
        <taxon>Pentapetalae</taxon>
        <taxon>asterids</taxon>
        <taxon>lamiids</taxon>
        <taxon>Solanales</taxon>
        <taxon>Convolvulaceae</taxon>
        <taxon>Cuscuteae</taxon>
        <taxon>Cuscuta</taxon>
        <taxon>Cuscuta subgen. Grammica</taxon>
        <taxon>Cuscuta sect. Cleistogrammica</taxon>
    </lineage>
</organism>
<evidence type="ECO:0008006" key="6">
    <source>
        <dbReference type="Google" id="ProtNLM"/>
    </source>
</evidence>
<feature type="repeat" description="PPR" evidence="3">
    <location>
        <begin position="354"/>
        <end position="388"/>
    </location>
</feature>
<sequence>MALSGSPDWTPAWVAAGKTTKNRGISRKINLFLPLLSSPRDLSPFATTTISCSSSNPVLDNNTSSQPTVSDQNSMICRLMKNPQTAESGFECYEKAKKNPGFVPQESTLTLLARYFIGMKNWSSISSLAGDFRAFNVLPDSPTFCSMISSCVKARKFKTVNCLLETVIFDQETASRAFEFAMKGYNKLHMYTTTADLFQRMKSDGLVVLEPGCYCAVMEAYLKMGQHEKVVSIFEEFEEREAGPSQCDAKIYLLLCDSLGKMGRPFDSLNYFRESTRKGVPEDPMFYSSLIRAFAVAGEVKMAEELVGEAESKRLLRPDESLYMRLVQMYVSEGMLENSLGVVSLMRRVKARVSDCISCTIVNAFSRQRGPREAAEVYEELLSLGCEPGQVTYASVLNIYNRIGAHSKAEATFAEMEQKGFNNCVVAYATMINMYGKTRRHRDAMKVLARMKKRGCEPNVWVYNSLLDIHGKALDLRQMEKIWKEMKRRGVSPDRVSYTSVISAYSKAKEYDKCVEYYHNFKTKAGNRRDGGKIDQALGGIMVGVFSKTNELEELVKLLQEMKGDEIELDERLYVSALNTFRDSGLVTRVKWLQDNFSCDTVRTKPLNA</sequence>
<dbReference type="InterPro" id="IPR011990">
    <property type="entry name" value="TPR-like_helical_dom_sf"/>
</dbReference>
<evidence type="ECO:0000313" key="5">
    <source>
        <dbReference type="Proteomes" id="UP000595140"/>
    </source>
</evidence>
<feature type="repeat" description="PPR" evidence="3">
    <location>
        <begin position="424"/>
        <end position="458"/>
    </location>
</feature>
<dbReference type="OrthoDB" id="185373at2759"/>
<comment type="similarity">
    <text evidence="1">Belongs to the PPR family. P subfamily.</text>
</comment>
<dbReference type="EMBL" id="OOIL02006874">
    <property type="protein sequence ID" value="VFR03401.1"/>
    <property type="molecule type" value="Genomic_DNA"/>
</dbReference>
<dbReference type="Proteomes" id="UP000595140">
    <property type="component" value="Unassembled WGS sequence"/>
</dbReference>
<dbReference type="NCBIfam" id="TIGR00756">
    <property type="entry name" value="PPR"/>
    <property type="match status" value="4"/>
</dbReference>
<dbReference type="Pfam" id="PF01535">
    <property type="entry name" value="PPR"/>
    <property type="match status" value="5"/>
</dbReference>
<name>A0A484NQA8_9ASTE</name>
<dbReference type="Gene3D" id="1.25.40.10">
    <property type="entry name" value="Tetratricopeptide repeat domain"/>
    <property type="match status" value="4"/>
</dbReference>